<dbReference type="Gene3D" id="3.40.50.980">
    <property type="match status" value="1"/>
</dbReference>
<protein>
    <submittedName>
        <fullName evidence="4">Benzoate-CoA ligase</fullName>
        <ecNumber evidence="4">6.2.1.25</ecNumber>
    </submittedName>
</protein>
<evidence type="ECO:0000259" key="3">
    <source>
        <dbReference type="Pfam" id="PF13193"/>
    </source>
</evidence>
<dbReference type="Pfam" id="PF00501">
    <property type="entry name" value="AMP-binding"/>
    <property type="match status" value="1"/>
</dbReference>
<dbReference type="EMBL" id="CAADFX010000226">
    <property type="protein sequence ID" value="VFK63789.1"/>
    <property type="molecule type" value="Genomic_DNA"/>
</dbReference>
<dbReference type="InterPro" id="IPR025110">
    <property type="entry name" value="AMP-bd_C"/>
</dbReference>
<dbReference type="InterPro" id="IPR011957">
    <property type="entry name" value="Benz_CoA_lig"/>
</dbReference>
<dbReference type="GO" id="GO:0044550">
    <property type="term" value="P:secondary metabolite biosynthetic process"/>
    <property type="evidence" value="ECO:0007669"/>
    <property type="project" value="TreeGrafter"/>
</dbReference>
<dbReference type="InterPro" id="IPR045851">
    <property type="entry name" value="AMP-bd_C_sf"/>
</dbReference>
<sequence>MTGYAKTGRAVFIDTHLDEGRGDQHAILCGKRTVRYSELHENVNRFGNILQDRDIRIEERVAILLPDIPEFAFTFFGTMKIGAVAVPLNTLLGPGEYEYLLNDSRARLLVVHASLLEPILTIHENLKYLQHIIVCGGNSPDYPRLEDLLQNASSVLDPFDTKRDDVAFWLYSSGTTGFPKGVIHRHQDMVAAADRYAVQTLGLRESDISFSVAKLFFAYGLGNGLYFPLRVGGSSVLLPEKPMPDAVFAMIDKYQPTIFYSVPTSYAALLQTAEKEDRTGIGQVRMCVSAGEPLPKPLFDRWKERFGVEIIDGIGSTEALHIFISNRPGEARGGSTGRVVPGYDARIVDEYGGQLPPGQVGTLLIRGESITPGYWNKHEATRKTLLGEWCDTHDKFRADEEGNYYYMGRTDDAMKVNGQYVWPTDVESTLQEHPAVLESGVVDLTDEHNLIKPVAYIVLKDGFTPSPELVLELQTFVRENTAPYKYPRRIEFVDALPKTATGKIQRFKLREM</sequence>
<dbReference type="EC" id="6.2.1.25" evidence="4"/>
<dbReference type="InterPro" id="IPR000873">
    <property type="entry name" value="AMP-dep_synth/lig_dom"/>
</dbReference>
<accession>A0A451ACP2</accession>
<evidence type="ECO:0000256" key="1">
    <source>
        <dbReference type="ARBA" id="ARBA00022598"/>
    </source>
</evidence>
<feature type="domain" description="AMP-dependent synthetase/ligase" evidence="2">
    <location>
        <begin position="20"/>
        <end position="375"/>
    </location>
</feature>
<dbReference type="Pfam" id="PF13193">
    <property type="entry name" value="AMP-binding_C"/>
    <property type="match status" value="1"/>
</dbReference>
<dbReference type="AlphaFoldDB" id="A0A451ACP2"/>
<dbReference type="SUPFAM" id="SSF56801">
    <property type="entry name" value="Acetyl-CoA synthetase-like"/>
    <property type="match status" value="1"/>
</dbReference>
<organism evidence="4">
    <name type="scientific">Candidatus Kentrum sp. TUN</name>
    <dbReference type="NCBI Taxonomy" id="2126343"/>
    <lineage>
        <taxon>Bacteria</taxon>
        <taxon>Pseudomonadati</taxon>
        <taxon>Pseudomonadota</taxon>
        <taxon>Gammaproteobacteria</taxon>
        <taxon>Candidatus Kentrum</taxon>
    </lineage>
</organism>
<dbReference type="GO" id="GO:0005524">
    <property type="term" value="F:ATP binding"/>
    <property type="evidence" value="ECO:0007669"/>
    <property type="project" value="InterPro"/>
</dbReference>
<name>A0A451ACP2_9GAMM</name>
<dbReference type="Gene3D" id="3.30.300.30">
    <property type="match status" value="1"/>
</dbReference>
<evidence type="ECO:0000313" key="4">
    <source>
        <dbReference type="EMBL" id="VFK63789.1"/>
    </source>
</evidence>
<dbReference type="NCBIfam" id="TIGR02262">
    <property type="entry name" value="benz_CoA_lig"/>
    <property type="match status" value="1"/>
</dbReference>
<proteinExistence type="predicted"/>
<dbReference type="GO" id="GO:0018858">
    <property type="term" value="F:benzoate-CoA ligase activity"/>
    <property type="evidence" value="ECO:0007669"/>
    <property type="project" value="UniProtKB-EC"/>
</dbReference>
<evidence type="ECO:0000259" key="2">
    <source>
        <dbReference type="Pfam" id="PF00501"/>
    </source>
</evidence>
<dbReference type="PANTHER" id="PTHR43352:SF1">
    <property type="entry name" value="ANTHRANILATE--COA LIGASE"/>
    <property type="match status" value="1"/>
</dbReference>
<keyword evidence="1 4" id="KW-0436">Ligase</keyword>
<dbReference type="Gene3D" id="2.30.38.10">
    <property type="entry name" value="Luciferase, Domain 3"/>
    <property type="match status" value="1"/>
</dbReference>
<feature type="domain" description="AMP-binding enzyme C-terminal" evidence="3">
    <location>
        <begin position="426"/>
        <end position="503"/>
    </location>
</feature>
<dbReference type="PANTHER" id="PTHR43352">
    <property type="entry name" value="ACETYL-COA SYNTHETASE"/>
    <property type="match status" value="1"/>
</dbReference>
<gene>
    <name evidence="4" type="ORF">BECKTUN1418D_GA0071000_12261</name>
</gene>
<reference evidence="4" key="1">
    <citation type="submission" date="2019-02" db="EMBL/GenBank/DDBJ databases">
        <authorList>
            <person name="Gruber-Vodicka R. H."/>
            <person name="Seah K. B. B."/>
        </authorList>
    </citation>
    <scope>NUCLEOTIDE SEQUENCE</scope>
    <source>
        <strain evidence="4">BECK_BY1</strain>
    </source>
</reference>
<dbReference type="Gene3D" id="3.40.50.12820">
    <property type="match status" value="1"/>
</dbReference>